<gene>
    <name evidence="1" type="ORF">ASZ90_018015</name>
</gene>
<proteinExistence type="predicted"/>
<evidence type="ECO:0000313" key="1">
    <source>
        <dbReference type="EMBL" id="KUG04524.1"/>
    </source>
</evidence>
<accession>A0A0W8E7E6</accession>
<protein>
    <submittedName>
        <fullName evidence="1">Uncharacterized protein</fullName>
    </submittedName>
</protein>
<name>A0A0W8E7E6_9ZZZZ</name>
<reference evidence="1" key="1">
    <citation type="journal article" date="2015" name="Proc. Natl. Acad. Sci. U.S.A.">
        <title>Networks of energetic and metabolic interactions define dynamics in microbial communities.</title>
        <authorList>
            <person name="Embree M."/>
            <person name="Liu J.K."/>
            <person name="Al-Bassam M.M."/>
            <person name="Zengler K."/>
        </authorList>
    </citation>
    <scope>NUCLEOTIDE SEQUENCE</scope>
</reference>
<dbReference type="AlphaFoldDB" id="A0A0W8E7E6"/>
<organism evidence="1">
    <name type="scientific">hydrocarbon metagenome</name>
    <dbReference type="NCBI Taxonomy" id="938273"/>
    <lineage>
        <taxon>unclassified sequences</taxon>
        <taxon>metagenomes</taxon>
        <taxon>ecological metagenomes</taxon>
    </lineage>
</organism>
<comment type="caution">
    <text evidence="1">The sequence shown here is derived from an EMBL/GenBank/DDBJ whole genome shotgun (WGS) entry which is preliminary data.</text>
</comment>
<sequence length="42" mass="4837">MQETNEPGPEVYDMLPLLVVGFDYLTCLPWREHINTPGPHIL</sequence>
<dbReference type="EMBL" id="LNQE01001845">
    <property type="protein sequence ID" value="KUG04524.1"/>
    <property type="molecule type" value="Genomic_DNA"/>
</dbReference>